<dbReference type="EMBL" id="JAUSVP010000013">
    <property type="protein sequence ID" value="MDQ0449246.1"/>
    <property type="molecule type" value="Genomic_DNA"/>
</dbReference>
<name>A0ABU0I6C5_9HYPH</name>
<comment type="caution">
    <text evidence="1">The sequence shown here is derived from an EMBL/GenBank/DDBJ whole genome shotgun (WGS) entry which is preliminary data.</text>
</comment>
<reference evidence="1 2" key="1">
    <citation type="submission" date="2023-07" db="EMBL/GenBank/DDBJ databases">
        <title>Genomic Encyclopedia of Type Strains, Phase IV (KMG-IV): sequencing the most valuable type-strain genomes for metagenomic binning, comparative biology and taxonomic classification.</title>
        <authorList>
            <person name="Goeker M."/>
        </authorList>
    </citation>
    <scope>NUCLEOTIDE SEQUENCE [LARGE SCALE GENOMIC DNA]</scope>
    <source>
        <strain evidence="1 2">DSM 19013</strain>
    </source>
</reference>
<keyword evidence="2" id="KW-1185">Reference proteome</keyword>
<organism evidence="1 2">
    <name type="scientific">Methylobacterium aerolatum</name>
    <dbReference type="NCBI Taxonomy" id="418708"/>
    <lineage>
        <taxon>Bacteria</taxon>
        <taxon>Pseudomonadati</taxon>
        <taxon>Pseudomonadota</taxon>
        <taxon>Alphaproteobacteria</taxon>
        <taxon>Hyphomicrobiales</taxon>
        <taxon>Methylobacteriaceae</taxon>
        <taxon>Methylobacterium</taxon>
    </lineage>
</organism>
<sequence>MLTESGASGCRHAVRREPGFEVATFREIDGVIDQSEVEILNKSAKYRIVHFKSRQKIAKDARITGV</sequence>
<evidence type="ECO:0000313" key="1">
    <source>
        <dbReference type="EMBL" id="MDQ0449246.1"/>
    </source>
</evidence>
<dbReference type="RefSeq" id="WP_238203953.1">
    <property type="nucleotide sequence ID" value="NZ_BPQE01000016.1"/>
</dbReference>
<dbReference type="Proteomes" id="UP001231124">
    <property type="component" value="Unassembled WGS sequence"/>
</dbReference>
<evidence type="ECO:0000313" key="2">
    <source>
        <dbReference type="Proteomes" id="UP001231124"/>
    </source>
</evidence>
<proteinExistence type="predicted"/>
<gene>
    <name evidence="1" type="ORF">QO012_003763</name>
</gene>
<protein>
    <submittedName>
        <fullName evidence="1">Uncharacterized protein</fullName>
    </submittedName>
</protein>
<accession>A0ABU0I6C5</accession>